<feature type="compositionally biased region" description="Basic and acidic residues" evidence="1">
    <location>
        <begin position="226"/>
        <end position="236"/>
    </location>
</feature>
<evidence type="ECO:0000256" key="1">
    <source>
        <dbReference type="SAM" id="MobiDB-lite"/>
    </source>
</evidence>
<dbReference type="HOGENOM" id="CLU_711795_0_0_1"/>
<feature type="region of interest" description="Disordered" evidence="1">
    <location>
        <begin position="198"/>
        <end position="248"/>
    </location>
</feature>
<organism evidence="2 3">
    <name type="scientific">Endocarpon pusillum (strain Z07020 / HMAS-L-300199)</name>
    <name type="common">Lichen-forming fungus</name>
    <dbReference type="NCBI Taxonomy" id="1263415"/>
    <lineage>
        <taxon>Eukaryota</taxon>
        <taxon>Fungi</taxon>
        <taxon>Dikarya</taxon>
        <taxon>Ascomycota</taxon>
        <taxon>Pezizomycotina</taxon>
        <taxon>Eurotiomycetes</taxon>
        <taxon>Chaetothyriomycetidae</taxon>
        <taxon>Verrucariales</taxon>
        <taxon>Verrucariaceae</taxon>
        <taxon>Endocarpon</taxon>
    </lineage>
</organism>
<feature type="region of interest" description="Disordered" evidence="1">
    <location>
        <begin position="1"/>
        <end position="57"/>
    </location>
</feature>
<dbReference type="GeneID" id="19244074"/>
<dbReference type="AlphaFoldDB" id="U1GBC6"/>
<accession>U1GBC6</accession>
<name>U1GBC6_ENDPU</name>
<evidence type="ECO:0000313" key="2">
    <source>
        <dbReference type="EMBL" id="ERF69338.1"/>
    </source>
</evidence>
<feature type="region of interest" description="Disordered" evidence="1">
    <location>
        <begin position="348"/>
        <end position="388"/>
    </location>
</feature>
<feature type="compositionally biased region" description="Basic and acidic residues" evidence="1">
    <location>
        <begin position="376"/>
        <end position="388"/>
    </location>
</feature>
<reference evidence="3" key="1">
    <citation type="journal article" date="2014" name="BMC Genomics">
        <title>Genome characteristics reveal the impact of lichenization on lichen-forming fungus Endocarpon pusillum Hedwig (Verrucariales, Ascomycota).</title>
        <authorList>
            <person name="Wang Y.-Y."/>
            <person name="Liu B."/>
            <person name="Zhang X.-Y."/>
            <person name="Zhou Q.-M."/>
            <person name="Zhang T."/>
            <person name="Li H."/>
            <person name="Yu Y.-F."/>
            <person name="Zhang X.-L."/>
            <person name="Hao X.-Y."/>
            <person name="Wang M."/>
            <person name="Wang L."/>
            <person name="Wei J.-C."/>
        </authorList>
    </citation>
    <scope>NUCLEOTIDE SEQUENCE [LARGE SCALE GENOMIC DNA]</scope>
    <source>
        <strain evidence="3">Z07020 / HMAS-L-300199</strain>
    </source>
</reference>
<protein>
    <submittedName>
        <fullName evidence="2">Uncharacterized protein</fullName>
    </submittedName>
</protein>
<dbReference type="EMBL" id="KE721450">
    <property type="protein sequence ID" value="ERF69338.1"/>
    <property type="molecule type" value="Genomic_DNA"/>
</dbReference>
<proteinExistence type="predicted"/>
<feature type="region of interest" description="Disordered" evidence="1">
    <location>
        <begin position="261"/>
        <end position="331"/>
    </location>
</feature>
<gene>
    <name evidence="2" type="ORF">EPUS_09244</name>
</gene>
<dbReference type="Proteomes" id="UP000019373">
    <property type="component" value="Unassembled WGS sequence"/>
</dbReference>
<sequence length="388" mass="43458">MEGASKDNSWIDNNITTGRQLRRSPGPNRGSRDTSSRTQAGPSTSAATQDSADQPSGVLKAKKPESLLVNHRENLPVPTPWVVADLQGRIGARDTPATDPTFYNKTQFEIECALILHFCKNQKEYQKKGHKFVKLITKDDFYRARAALHTKTEVSFNKLLKKSELYQEGGELFEYLTHPESFPAWLRRFRAGLSASLDFGEPPTSDGEDEYQDPEDVSLTSPTPRPVKEKGKEKASMRGNQMQSPLAGVVQSATDIPGFQTFADLGAGPREAARNAGLSSRTTRKAPELSTRRQTKAQENHPIPPPQAREVSPEPPGRRRRREMATEATQVTEYLEQQSRKIEALERKILEMESSRNSRAPPSRHNPDPITTQDARYYDPEPRIPQDA</sequence>
<feature type="compositionally biased region" description="Polar residues" evidence="1">
    <location>
        <begin position="1"/>
        <end position="19"/>
    </location>
</feature>
<keyword evidence="3" id="KW-1185">Reference proteome</keyword>
<evidence type="ECO:0000313" key="3">
    <source>
        <dbReference type="Proteomes" id="UP000019373"/>
    </source>
</evidence>
<feature type="compositionally biased region" description="Polar residues" evidence="1">
    <location>
        <begin position="36"/>
        <end position="54"/>
    </location>
</feature>
<dbReference type="RefSeq" id="XP_007805018.1">
    <property type="nucleotide sequence ID" value="XM_007806827.1"/>
</dbReference>
<feature type="compositionally biased region" description="Acidic residues" evidence="1">
    <location>
        <begin position="206"/>
        <end position="216"/>
    </location>
</feature>
<feature type="compositionally biased region" description="Basic and acidic residues" evidence="1">
    <location>
        <begin position="285"/>
        <end position="299"/>
    </location>
</feature>